<feature type="signal peptide" evidence="1">
    <location>
        <begin position="1"/>
        <end position="23"/>
    </location>
</feature>
<dbReference type="OrthoDB" id="626307at2"/>
<dbReference type="HOGENOM" id="CLU_555293_0_0_10"/>
<reference evidence="3 4" key="1">
    <citation type="submission" date="2011-12" db="EMBL/GenBank/DDBJ databases">
        <title>The complete genome of Niastella koreensis GR20-10.</title>
        <authorList>
            <consortium name="US DOE Joint Genome Institute (JGI-PGF)"/>
            <person name="Lucas S."/>
            <person name="Han J."/>
            <person name="Lapidus A."/>
            <person name="Bruce D."/>
            <person name="Goodwin L."/>
            <person name="Pitluck S."/>
            <person name="Peters L."/>
            <person name="Kyrpides N."/>
            <person name="Mavromatis K."/>
            <person name="Ivanova N."/>
            <person name="Mikhailova N."/>
            <person name="Davenport K."/>
            <person name="Saunders E."/>
            <person name="Detter J.C."/>
            <person name="Tapia R."/>
            <person name="Han C."/>
            <person name="Land M."/>
            <person name="Hauser L."/>
            <person name="Markowitz V."/>
            <person name="Cheng J.-F."/>
            <person name="Hugenholtz P."/>
            <person name="Woyke T."/>
            <person name="Wu D."/>
            <person name="Tindall B."/>
            <person name="Pomrenke H."/>
            <person name="Brambilla E."/>
            <person name="Klenk H.-P."/>
            <person name="Eisen J.A."/>
        </authorList>
    </citation>
    <scope>NUCLEOTIDE SEQUENCE [LARGE SCALE GENOMIC DNA]</scope>
    <source>
        <strain evidence="4">DSM 17620 / KACC 11465 / NBRC 106392 / GR20-10</strain>
    </source>
</reference>
<evidence type="ECO:0000256" key="1">
    <source>
        <dbReference type="SAM" id="SignalP"/>
    </source>
</evidence>
<dbReference type="RefSeq" id="WP_014220891.1">
    <property type="nucleotide sequence ID" value="NC_016609.1"/>
</dbReference>
<dbReference type="eggNOG" id="COG5184">
    <property type="taxonomic scope" value="Bacteria"/>
</dbReference>
<evidence type="ECO:0000313" key="3">
    <source>
        <dbReference type="EMBL" id="AEW00979.1"/>
    </source>
</evidence>
<dbReference type="InterPro" id="IPR026444">
    <property type="entry name" value="Secre_tail"/>
</dbReference>
<sequence length="487" mass="52244">MKRMLQTGALLLLCATWTTIVRAQLEEDFTPHPANWILASGFSYHTINGNDVVLSSNGSSGNGTIGTPIVMKSANTSTVNFCASIFGYTPQDALTSLPCAATYDLYFTNTNVNNSNDLDETDPTKVYGTVKGLVVPASGGKVCNSFTFPASVTVTQFRVFLVINPGCNMGNVRFAFDDFVITGLTEVCTGAACPPVALPDVFFTGPVLSANVVLYGPNAAYPAPPAGYQASANGLDNDPNDPYSALTWTLQTPPDPATGSVTMNPGGQGTATVTRANTSVTLVNFIYQLCDPNGNCDTAAVSVTFPAGGALPISLLNFKGNRNGGNVTLKWITTNENNNAGFEIQRIVNGEYKKVGYVASKSGSGDFQVTYQFDEINFVNAVSWYRLVQINQDGSRQIMPSLAIRGLDELKKMLIYPNPGIAINVLFASTSVRDVAIIDVSGKLLKRWNNYSDDNITISGLQPGMYMLRVIDRKTKLQTVSKIQITK</sequence>
<dbReference type="AlphaFoldDB" id="G8TNQ3"/>
<dbReference type="NCBIfam" id="TIGR04183">
    <property type="entry name" value="Por_Secre_tail"/>
    <property type="match status" value="1"/>
</dbReference>
<protein>
    <recommendedName>
        <fullName evidence="2">Secretion system C-terminal sorting domain-containing protein</fullName>
    </recommendedName>
</protein>
<feature type="domain" description="Secretion system C-terminal sorting" evidence="2">
    <location>
        <begin position="415"/>
        <end position="483"/>
    </location>
</feature>
<keyword evidence="1" id="KW-0732">Signal</keyword>
<dbReference type="KEGG" id="nko:Niako_4723"/>
<evidence type="ECO:0000259" key="2">
    <source>
        <dbReference type="Pfam" id="PF18962"/>
    </source>
</evidence>
<dbReference type="STRING" id="700598.Niako_4723"/>
<dbReference type="Proteomes" id="UP000005438">
    <property type="component" value="Chromosome"/>
</dbReference>
<dbReference type="Pfam" id="PF18962">
    <property type="entry name" value="Por_Secre_tail"/>
    <property type="match status" value="1"/>
</dbReference>
<proteinExistence type="predicted"/>
<dbReference type="Pfam" id="PF17963">
    <property type="entry name" value="Big_9"/>
    <property type="match status" value="1"/>
</dbReference>
<gene>
    <name evidence="3" type="ordered locus">Niako_4723</name>
</gene>
<organism evidence="3 4">
    <name type="scientific">Niastella koreensis (strain DSM 17620 / KACC 11465 / NBRC 106392 / GR20-10)</name>
    <dbReference type="NCBI Taxonomy" id="700598"/>
    <lineage>
        <taxon>Bacteria</taxon>
        <taxon>Pseudomonadati</taxon>
        <taxon>Bacteroidota</taxon>
        <taxon>Chitinophagia</taxon>
        <taxon>Chitinophagales</taxon>
        <taxon>Chitinophagaceae</taxon>
        <taxon>Niastella</taxon>
    </lineage>
</organism>
<accession>G8TNQ3</accession>
<dbReference type="EMBL" id="CP003178">
    <property type="protein sequence ID" value="AEW00979.1"/>
    <property type="molecule type" value="Genomic_DNA"/>
</dbReference>
<name>G8TNQ3_NIAKG</name>
<feature type="chain" id="PRO_5003516974" description="Secretion system C-terminal sorting domain-containing protein" evidence="1">
    <location>
        <begin position="24"/>
        <end position="487"/>
    </location>
</feature>
<evidence type="ECO:0000313" key="4">
    <source>
        <dbReference type="Proteomes" id="UP000005438"/>
    </source>
</evidence>